<reference evidence="2" key="1">
    <citation type="journal article" date="2024" name="Antonie Van Leeuwenhoek">
        <title>Isoptericola haloaureus sp. nov., a dimorphic actinobacterium isolated from mangrove sediments of southeast India, implicating biosaline agricultural significance through nitrogen fixation and salt tolerance genes.</title>
        <authorList>
            <person name="Prathaban M."/>
            <person name="Prathiviraj R."/>
            <person name="Ravichandran M."/>
            <person name="Natarajan S.D."/>
            <person name="Sobanaa M."/>
            <person name="Hari Krishna Kumar S."/>
            <person name="Chandrasekar V."/>
            <person name="Selvin J."/>
        </authorList>
    </citation>
    <scope>NUCLEOTIDE SEQUENCE</scope>
    <source>
        <strain evidence="2">MP1014</strain>
    </source>
</reference>
<comment type="caution">
    <text evidence="2">The sequence shown here is derived from an EMBL/GenBank/DDBJ whole genome shotgun (WGS) entry which is preliminary data.</text>
</comment>
<dbReference type="SUPFAM" id="SSF54106">
    <property type="entry name" value="LysM domain"/>
    <property type="match status" value="1"/>
</dbReference>
<name>A0ABU7Z666_9MICO</name>
<keyword evidence="3" id="KW-1185">Reference proteome</keyword>
<accession>A0ABU7Z666</accession>
<feature type="domain" description="LysM" evidence="1">
    <location>
        <begin position="61"/>
        <end position="111"/>
    </location>
</feature>
<evidence type="ECO:0000259" key="1">
    <source>
        <dbReference type="SMART" id="SM00257"/>
    </source>
</evidence>
<dbReference type="EMBL" id="JBAGLP010000116">
    <property type="protein sequence ID" value="MEG3614871.1"/>
    <property type="molecule type" value="Genomic_DNA"/>
</dbReference>
<dbReference type="Proteomes" id="UP001310387">
    <property type="component" value="Unassembled WGS sequence"/>
</dbReference>
<evidence type="ECO:0000313" key="2">
    <source>
        <dbReference type="EMBL" id="MEG3614871.1"/>
    </source>
</evidence>
<sequence>MTTMTAHPISVQDRWGLTGLRLTARGRVVLAVLALAVSLPLAFAGGQAVAGSPGEPLEVRLHTVAPGETLWDFAAPLTDPGQDVRDVVAELRDLNGMTESSLRVGQVLVLPRS</sequence>
<dbReference type="SMART" id="SM00257">
    <property type="entry name" value="LysM"/>
    <property type="match status" value="1"/>
</dbReference>
<protein>
    <submittedName>
        <fullName evidence="2">LysM peptidoglycan-binding domain-containing protein</fullName>
    </submittedName>
</protein>
<organism evidence="2 3">
    <name type="scientific">Isoptericola haloaureus</name>
    <dbReference type="NCBI Taxonomy" id="1542902"/>
    <lineage>
        <taxon>Bacteria</taxon>
        <taxon>Bacillati</taxon>
        <taxon>Actinomycetota</taxon>
        <taxon>Actinomycetes</taxon>
        <taxon>Micrococcales</taxon>
        <taxon>Promicromonosporaceae</taxon>
        <taxon>Isoptericola</taxon>
    </lineage>
</organism>
<gene>
    <name evidence="2" type="ORF">V5O49_07020</name>
</gene>
<dbReference type="Gene3D" id="3.10.350.10">
    <property type="entry name" value="LysM domain"/>
    <property type="match status" value="1"/>
</dbReference>
<reference evidence="2" key="2">
    <citation type="submission" date="2024-02" db="EMBL/GenBank/DDBJ databases">
        <authorList>
            <person name="Prathaban M."/>
            <person name="Mythili R."/>
            <person name="Sharmila Devi N."/>
            <person name="Sobanaa M."/>
            <person name="Prathiviraj R."/>
            <person name="Selvin J."/>
        </authorList>
    </citation>
    <scope>NUCLEOTIDE SEQUENCE</scope>
    <source>
        <strain evidence="2">MP1014</strain>
    </source>
</reference>
<dbReference type="InterPro" id="IPR036779">
    <property type="entry name" value="LysM_dom_sf"/>
</dbReference>
<dbReference type="CDD" id="cd00118">
    <property type="entry name" value="LysM"/>
    <property type="match status" value="1"/>
</dbReference>
<evidence type="ECO:0000313" key="3">
    <source>
        <dbReference type="Proteomes" id="UP001310387"/>
    </source>
</evidence>
<dbReference type="RefSeq" id="WP_332901599.1">
    <property type="nucleotide sequence ID" value="NZ_JBAGLP010000116.1"/>
</dbReference>
<proteinExistence type="predicted"/>
<dbReference type="InterPro" id="IPR018392">
    <property type="entry name" value="LysM"/>
</dbReference>
<dbReference type="Pfam" id="PF01476">
    <property type="entry name" value="LysM"/>
    <property type="match status" value="1"/>
</dbReference>